<evidence type="ECO:0000313" key="6">
    <source>
        <dbReference type="Proteomes" id="UP000265768"/>
    </source>
</evidence>
<feature type="region of interest" description="Disordered" evidence="3">
    <location>
        <begin position="94"/>
        <end position="115"/>
    </location>
</feature>
<evidence type="ECO:0000256" key="3">
    <source>
        <dbReference type="SAM" id="MobiDB-lite"/>
    </source>
</evidence>
<name>A0A3A4AZ65_9ACTN</name>
<comment type="caution">
    <text evidence="5">The sequence shown here is derived from an EMBL/GenBank/DDBJ whole genome shotgun (WGS) entry which is preliminary data.</text>
</comment>
<dbReference type="EMBL" id="QZEY01000002">
    <property type="protein sequence ID" value="RJL34413.1"/>
    <property type="molecule type" value="Genomic_DNA"/>
</dbReference>
<dbReference type="SUPFAM" id="SSF55729">
    <property type="entry name" value="Acyl-CoA N-acyltransferases (Nat)"/>
    <property type="match status" value="1"/>
</dbReference>
<keyword evidence="2" id="KW-0012">Acyltransferase</keyword>
<dbReference type="InterPro" id="IPR000182">
    <property type="entry name" value="GNAT_dom"/>
</dbReference>
<accession>A0A3A4AZ65</accession>
<dbReference type="OrthoDB" id="5243104at2"/>
<keyword evidence="1 5" id="KW-0808">Transferase</keyword>
<organism evidence="5 6">
    <name type="scientific">Bailinhaonella thermotolerans</name>
    <dbReference type="NCBI Taxonomy" id="1070861"/>
    <lineage>
        <taxon>Bacteria</taxon>
        <taxon>Bacillati</taxon>
        <taxon>Actinomycetota</taxon>
        <taxon>Actinomycetes</taxon>
        <taxon>Streptosporangiales</taxon>
        <taxon>Streptosporangiaceae</taxon>
        <taxon>Bailinhaonella</taxon>
    </lineage>
</organism>
<proteinExistence type="predicted"/>
<dbReference type="GO" id="GO:0016747">
    <property type="term" value="F:acyltransferase activity, transferring groups other than amino-acyl groups"/>
    <property type="evidence" value="ECO:0007669"/>
    <property type="project" value="InterPro"/>
</dbReference>
<dbReference type="PANTHER" id="PTHR43420:SF12">
    <property type="entry name" value="N-ACETYLTRANSFERASE DOMAIN-CONTAINING PROTEIN"/>
    <property type="match status" value="1"/>
</dbReference>
<dbReference type="Proteomes" id="UP000265768">
    <property type="component" value="Unassembled WGS sequence"/>
</dbReference>
<gene>
    <name evidence="5" type="ORF">D5H75_08235</name>
</gene>
<sequence length="253" mass="26535">MSTGYAMLVASAWPALEEAARGPWTFRYARGVTKRANSVLAPGVPDDVDAAVDAAEDFYAARGLPCVFTVTDEDLDRELAGRGYRVADPTLLMTAPLPASRPGTGGGRDEPGGSGVPGVELADAPDAAWVGTWWAVDGGRHAGEDARRVGERILTGVPAVYASARDPESPGDGPGAVGRAVRQGDSLGVYCMATRPEARRKGLARRVLRALMACGDGAREAYLAVTEANAGARALYESEGFTVRGGYHYRVKP</sequence>
<dbReference type="AlphaFoldDB" id="A0A3A4AZ65"/>
<keyword evidence="6" id="KW-1185">Reference proteome</keyword>
<dbReference type="InterPro" id="IPR056935">
    <property type="entry name" value="Rv0428c-like_C"/>
</dbReference>
<dbReference type="PROSITE" id="PS51186">
    <property type="entry name" value="GNAT"/>
    <property type="match status" value="1"/>
</dbReference>
<evidence type="ECO:0000313" key="5">
    <source>
        <dbReference type="EMBL" id="RJL34413.1"/>
    </source>
</evidence>
<evidence type="ECO:0000259" key="4">
    <source>
        <dbReference type="PROSITE" id="PS51186"/>
    </source>
</evidence>
<dbReference type="PANTHER" id="PTHR43420">
    <property type="entry name" value="ACETYLTRANSFERASE"/>
    <property type="match status" value="1"/>
</dbReference>
<feature type="domain" description="N-acetyltransferase" evidence="4">
    <location>
        <begin position="176"/>
        <end position="253"/>
    </location>
</feature>
<dbReference type="InterPro" id="IPR050680">
    <property type="entry name" value="YpeA/RimI_acetyltransf"/>
</dbReference>
<evidence type="ECO:0000256" key="1">
    <source>
        <dbReference type="ARBA" id="ARBA00022679"/>
    </source>
</evidence>
<dbReference type="InterPro" id="IPR016181">
    <property type="entry name" value="Acyl_CoA_acyltransferase"/>
</dbReference>
<evidence type="ECO:0000256" key="2">
    <source>
        <dbReference type="ARBA" id="ARBA00023315"/>
    </source>
</evidence>
<dbReference type="Gene3D" id="3.40.630.30">
    <property type="match status" value="1"/>
</dbReference>
<reference evidence="5 6" key="1">
    <citation type="submission" date="2018-09" db="EMBL/GenBank/DDBJ databases">
        <title>YIM 75507 draft genome.</title>
        <authorList>
            <person name="Tang S."/>
            <person name="Feng Y."/>
        </authorList>
    </citation>
    <scope>NUCLEOTIDE SEQUENCE [LARGE SCALE GENOMIC DNA]</scope>
    <source>
        <strain evidence="5 6">YIM 75507</strain>
    </source>
</reference>
<protein>
    <submittedName>
        <fullName evidence="5">GNAT family N-acetyltransferase</fullName>
    </submittedName>
</protein>
<dbReference type="Pfam" id="PF24553">
    <property type="entry name" value="Rv0428c_C"/>
    <property type="match status" value="1"/>
</dbReference>